<dbReference type="Proteomes" id="UP000037035">
    <property type="component" value="Unassembled WGS sequence"/>
</dbReference>
<sequence>MCLSSQVSIVHHMQSPHQATSNHVPEALRPSVPHMFVSFILVYTTSYLYIRFFTLHLCHILDFLSTLSSPLVPICWALNAPFLTPITLFFFFFLLGGYILSFFFFQLSLILFFFLLLSPGLGPLSMCPKLCHLVPQIPLFFWLNSNYDKDPCTRMLPLSQQEAKSDHDFLEETLSLKGLPPNTCSYFLLHRWIMSPKEGNTLQKYEPKMHIPFHLFLYGYYYYLYLFTQNKAYNYDCRAKINQNKTISMGCMYLSLYIPKRIEGKKLHLALEINPALVKILFRQWQIIQVKSGLRHDGDGLGCVMAWGDISCLGCTYRTHGGGAKFCLHPQFSSPSELHTCLLKEKKRKEKKRKEKKRKEKEK</sequence>
<reference evidence="2 3" key="1">
    <citation type="submission" date="2015-08" db="EMBL/GenBank/DDBJ databases">
        <title>Next Generation Sequencing and Analysis of the Genome of Puccinia sorghi L Schw, the Causal Agent of Maize Common Rust.</title>
        <authorList>
            <person name="Rochi L."/>
            <person name="Burguener G."/>
            <person name="Darino M."/>
            <person name="Turjanski A."/>
            <person name="Kreff E."/>
            <person name="Dieguez M.J."/>
            <person name="Sacco F."/>
        </authorList>
    </citation>
    <scope>NUCLEOTIDE SEQUENCE [LARGE SCALE GENOMIC DNA]</scope>
    <source>
        <strain evidence="2 3">RO10H11247</strain>
    </source>
</reference>
<evidence type="ECO:0000256" key="1">
    <source>
        <dbReference type="SAM" id="Phobius"/>
    </source>
</evidence>
<evidence type="ECO:0000313" key="3">
    <source>
        <dbReference type="Proteomes" id="UP000037035"/>
    </source>
</evidence>
<evidence type="ECO:0000313" key="2">
    <source>
        <dbReference type="EMBL" id="KNZ61693.1"/>
    </source>
</evidence>
<proteinExistence type="predicted"/>
<keyword evidence="1" id="KW-0812">Transmembrane</keyword>
<dbReference type="AlphaFoldDB" id="A0A0L6VLQ0"/>
<accession>A0A0L6VLQ0</accession>
<name>A0A0L6VLQ0_9BASI</name>
<keyword evidence="3" id="KW-1185">Reference proteome</keyword>
<comment type="caution">
    <text evidence="2">The sequence shown here is derived from an EMBL/GenBank/DDBJ whole genome shotgun (WGS) entry which is preliminary data.</text>
</comment>
<keyword evidence="1" id="KW-0472">Membrane</keyword>
<dbReference type="VEuPathDB" id="FungiDB:VP01_136g4"/>
<protein>
    <submittedName>
        <fullName evidence="2">Uncharacterized protein</fullName>
    </submittedName>
</protein>
<keyword evidence="1" id="KW-1133">Transmembrane helix</keyword>
<feature type="transmembrane region" description="Helical" evidence="1">
    <location>
        <begin position="98"/>
        <end position="117"/>
    </location>
</feature>
<feature type="transmembrane region" description="Helical" evidence="1">
    <location>
        <begin position="32"/>
        <end position="50"/>
    </location>
</feature>
<gene>
    <name evidence="2" type="ORF">VP01_136g4</name>
</gene>
<dbReference type="EMBL" id="LAVV01004110">
    <property type="protein sequence ID" value="KNZ61693.1"/>
    <property type="molecule type" value="Genomic_DNA"/>
</dbReference>
<feature type="transmembrane region" description="Helical" evidence="1">
    <location>
        <begin position="71"/>
        <end position="92"/>
    </location>
</feature>
<organism evidence="2 3">
    <name type="scientific">Puccinia sorghi</name>
    <dbReference type="NCBI Taxonomy" id="27349"/>
    <lineage>
        <taxon>Eukaryota</taxon>
        <taxon>Fungi</taxon>
        <taxon>Dikarya</taxon>
        <taxon>Basidiomycota</taxon>
        <taxon>Pucciniomycotina</taxon>
        <taxon>Pucciniomycetes</taxon>
        <taxon>Pucciniales</taxon>
        <taxon>Pucciniaceae</taxon>
        <taxon>Puccinia</taxon>
    </lineage>
</organism>